<reference evidence="2 3" key="1">
    <citation type="journal article" date="2015" name="Nature">
        <title>rRNA introns, odd ribosomes, and small enigmatic genomes across a large radiation of phyla.</title>
        <authorList>
            <person name="Brown C.T."/>
            <person name="Hug L.A."/>
            <person name="Thomas B.C."/>
            <person name="Sharon I."/>
            <person name="Castelle C.J."/>
            <person name="Singh A."/>
            <person name="Wilkins M.J."/>
            <person name="Williams K.H."/>
            <person name="Banfield J.F."/>
        </authorList>
    </citation>
    <scope>NUCLEOTIDE SEQUENCE [LARGE SCALE GENOMIC DNA]</scope>
</reference>
<sequence length="200" mass="21494">MLRKTKFSKAFSLTELMVVIFIFSMIILIGSSSLLVGFITGRTQSANTYNLNKNLNSVFSYVNGQMNSAGKVAVGGNTIYGFRVINANLVVFGSNDGTGCNYLAKSGTALYTKSVSTCSATYPESATGIASTGQQLSPSSIDIMTFDNGFGNTSETKDYETGLKNSPYLYISVVAQDKKNTTTSTMENTYTLNYGTVSKF</sequence>
<dbReference type="NCBIfam" id="TIGR02532">
    <property type="entry name" value="IV_pilin_GFxxxE"/>
    <property type="match status" value="1"/>
</dbReference>
<keyword evidence="1" id="KW-0812">Transmembrane</keyword>
<accession>A0A0G4B4G2</accession>
<gene>
    <name evidence="2" type="ORF">UT28_C0001G0073</name>
</gene>
<dbReference type="KEGG" id="bbgw:UT28_C0001G0073"/>
<name>A0A0G4B4G2_9BACT</name>
<dbReference type="AlphaFoldDB" id="A0A0G4B4G2"/>
<evidence type="ECO:0000313" key="2">
    <source>
        <dbReference type="EMBL" id="AKM81892.1"/>
    </source>
</evidence>
<dbReference type="EMBL" id="CP011213">
    <property type="protein sequence ID" value="AKM81892.1"/>
    <property type="molecule type" value="Genomic_DNA"/>
</dbReference>
<organism evidence="2 3">
    <name type="scientific">Berkelbacteria bacterium GW2011_GWE1_39_12</name>
    <dbReference type="NCBI Taxonomy" id="1618337"/>
    <lineage>
        <taxon>Bacteria</taxon>
        <taxon>Candidatus Berkelbacteria</taxon>
    </lineage>
</organism>
<protein>
    <recommendedName>
        <fullName evidence="4">Prepilin-type N-terminal cleavage/methylation domain-containing protein</fullName>
    </recommendedName>
</protein>
<dbReference type="Proteomes" id="UP000035648">
    <property type="component" value="Chromosome"/>
</dbReference>
<dbReference type="InterPro" id="IPR012902">
    <property type="entry name" value="N_methyl_site"/>
</dbReference>
<keyword evidence="1" id="KW-1133">Transmembrane helix</keyword>
<dbReference type="Pfam" id="PF07963">
    <property type="entry name" value="N_methyl"/>
    <property type="match status" value="1"/>
</dbReference>
<feature type="transmembrane region" description="Helical" evidence="1">
    <location>
        <begin position="12"/>
        <end position="39"/>
    </location>
</feature>
<evidence type="ECO:0000313" key="3">
    <source>
        <dbReference type="Proteomes" id="UP000035648"/>
    </source>
</evidence>
<evidence type="ECO:0008006" key="4">
    <source>
        <dbReference type="Google" id="ProtNLM"/>
    </source>
</evidence>
<proteinExistence type="predicted"/>
<dbReference type="STRING" id="1618337.UT28_C0001G0073"/>
<evidence type="ECO:0000256" key="1">
    <source>
        <dbReference type="SAM" id="Phobius"/>
    </source>
</evidence>
<keyword evidence="1" id="KW-0472">Membrane</keyword>